<feature type="domain" description="C2H2-type" evidence="1">
    <location>
        <begin position="2"/>
        <end position="25"/>
    </location>
</feature>
<dbReference type="eggNOG" id="arCOG08616">
    <property type="taxonomic scope" value="Archaea"/>
</dbReference>
<dbReference type="eggNOG" id="arCOG07930">
    <property type="taxonomic scope" value="Archaea"/>
</dbReference>
<dbReference type="SUPFAM" id="SSF57667">
    <property type="entry name" value="beta-beta-alpha zinc fingers"/>
    <property type="match status" value="1"/>
</dbReference>
<evidence type="ECO:0000259" key="1">
    <source>
        <dbReference type="PROSITE" id="PS50157"/>
    </source>
</evidence>
<keyword evidence="3" id="KW-1185">Reference proteome</keyword>
<name>G0EFQ6_PYRF1</name>
<dbReference type="PROSITE" id="PS50157">
    <property type="entry name" value="ZINC_FINGER_C2H2_2"/>
    <property type="match status" value="1"/>
</dbReference>
<dbReference type="InParanoid" id="G0EFQ6"/>
<dbReference type="AlphaFoldDB" id="G0EFQ6"/>
<sequence>MYVCPFCGRSYKQLSSLKRHVKKVHVFNACPCCGRPLRGVAGALVHSSRFSDECHRMLAYLCSRGSRVKLVPPAAGAGVERRARSVVTTFKTCIFPGSGPLREALRKVLEMDADTVNKLSMEALRCKAPTIRSVKLPAELDEEVDERAKALGLTRSDLLRAAAVLAQLRSC</sequence>
<dbReference type="SMART" id="SM00355">
    <property type="entry name" value="ZnF_C2H2"/>
    <property type="match status" value="1"/>
</dbReference>
<proteinExistence type="predicted"/>
<gene>
    <name evidence="2" type="ordered locus">Pyrfu_0355</name>
</gene>
<dbReference type="STRING" id="694429.Pyrfu_0355"/>
<dbReference type="InterPro" id="IPR002145">
    <property type="entry name" value="CopG"/>
</dbReference>
<dbReference type="Pfam" id="PF01402">
    <property type="entry name" value="RHH_1"/>
    <property type="match status" value="1"/>
</dbReference>
<dbReference type="EMBL" id="CP002838">
    <property type="protein sequence ID" value="AEM38227.1"/>
    <property type="molecule type" value="Genomic_DNA"/>
</dbReference>
<protein>
    <submittedName>
        <fullName evidence="2">Zinc finger, C2H2</fullName>
    </submittedName>
</protein>
<dbReference type="InterPro" id="IPR013087">
    <property type="entry name" value="Znf_C2H2_type"/>
</dbReference>
<organism evidence="2 3">
    <name type="scientific">Pyrolobus fumarii (strain DSM 11204 / 1A)</name>
    <dbReference type="NCBI Taxonomy" id="694429"/>
    <lineage>
        <taxon>Archaea</taxon>
        <taxon>Thermoproteota</taxon>
        <taxon>Thermoprotei</taxon>
        <taxon>Desulfurococcales</taxon>
        <taxon>Pyrodictiaceae</taxon>
        <taxon>Pyrolobus</taxon>
    </lineage>
</organism>
<dbReference type="GO" id="GO:0006355">
    <property type="term" value="P:regulation of DNA-templated transcription"/>
    <property type="evidence" value="ECO:0007669"/>
    <property type="project" value="InterPro"/>
</dbReference>
<dbReference type="KEGG" id="pfm:Pyrfu_0355"/>
<reference evidence="2 3" key="1">
    <citation type="journal article" date="2011" name="Stand. Genomic Sci.">
        <title>Complete genome sequence of the hyperthermophilic chemolithoautotroph Pyrolobus fumarii type strain (1A).</title>
        <authorList>
            <person name="Anderson I."/>
            <person name="Goker M."/>
            <person name="Nolan M."/>
            <person name="Lucas S."/>
            <person name="Hammon N."/>
            <person name="Deshpande S."/>
            <person name="Cheng J.F."/>
            <person name="Tapia R."/>
            <person name="Han C."/>
            <person name="Goodwin L."/>
            <person name="Pitluck S."/>
            <person name="Huntemann M."/>
            <person name="Liolios K."/>
            <person name="Ivanova N."/>
            <person name="Pagani I."/>
            <person name="Mavromatis K."/>
            <person name="Ovchinikova G."/>
            <person name="Pati A."/>
            <person name="Chen A."/>
            <person name="Palaniappan K."/>
            <person name="Land M."/>
            <person name="Hauser L."/>
            <person name="Brambilla E.M."/>
            <person name="Huber H."/>
            <person name="Yasawong M."/>
            <person name="Rohde M."/>
            <person name="Spring S."/>
            <person name="Abt B."/>
            <person name="Sikorski J."/>
            <person name="Wirth R."/>
            <person name="Detter J.C."/>
            <person name="Woyke T."/>
            <person name="Bristow J."/>
            <person name="Eisen J.A."/>
            <person name="Markowitz V."/>
            <person name="Hugenholtz P."/>
            <person name="Kyrpides N.C."/>
            <person name="Klenk H.P."/>
            <person name="Lapidus A."/>
        </authorList>
    </citation>
    <scope>NUCLEOTIDE SEQUENCE [LARGE SCALE GENOMIC DNA]</scope>
    <source>
        <strain evidence="3">DSM 11204 / 1A</strain>
    </source>
</reference>
<evidence type="ECO:0000313" key="3">
    <source>
        <dbReference type="Proteomes" id="UP000001037"/>
    </source>
</evidence>
<dbReference type="OrthoDB" id="359282at2157"/>
<dbReference type="Proteomes" id="UP000001037">
    <property type="component" value="Chromosome"/>
</dbReference>
<accession>G0EFQ6</accession>
<dbReference type="Pfam" id="PF00096">
    <property type="entry name" value="zf-C2H2"/>
    <property type="match status" value="1"/>
</dbReference>
<dbReference type="HOGENOM" id="CLU_1559544_0_0_2"/>
<evidence type="ECO:0000313" key="2">
    <source>
        <dbReference type="EMBL" id="AEM38227.1"/>
    </source>
</evidence>
<dbReference type="CDD" id="cd22231">
    <property type="entry name" value="RHH_NikR_HicB-like"/>
    <property type="match status" value="1"/>
</dbReference>
<dbReference type="PROSITE" id="PS00028">
    <property type="entry name" value="ZINC_FINGER_C2H2_1"/>
    <property type="match status" value="1"/>
</dbReference>
<dbReference type="Gene3D" id="3.30.160.60">
    <property type="entry name" value="Classic Zinc Finger"/>
    <property type="match status" value="1"/>
</dbReference>
<dbReference type="InterPro" id="IPR036236">
    <property type="entry name" value="Znf_C2H2_sf"/>
</dbReference>